<accession>A0A8J6HYB6</accession>
<keyword evidence="2" id="KW-0813">Transport</keyword>
<evidence type="ECO:0000256" key="1">
    <source>
        <dbReference type="ARBA" id="ARBA00004141"/>
    </source>
</evidence>
<feature type="transmembrane region" description="Helical" evidence="6">
    <location>
        <begin position="382"/>
        <end position="401"/>
    </location>
</feature>
<dbReference type="RefSeq" id="WP_181338719.1">
    <property type="nucleotide sequence ID" value="NZ_JAAKDE010000003.1"/>
</dbReference>
<keyword evidence="3 6" id="KW-0812">Transmembrane</keyword>
<keyword evidence="5 6" id="KW-0472">Membrane</keyword>
<feature type="transmembrane region" description="Helical" evidence="6">
    <location>
        <begin position="260"/>
        <end position="281"/>
    </location>
</feature>
<feature type="transmembrane region" description="Helical" evidence="6">
    <location>
        <begin position="201"/>
        <end position="219"/>
    </location>
</feature>
<feature type="transmembrane region" description="Helical" evidence="6">
    <location>
        <begin position="45"/>
        <end position="64"/>
    </location>
</feature>
<feature type="transmembrane region" description="Helical" evidence="6">
    <location>
        <begin position="110"/>
        <end position="132"/>
    </location>
</feature>
<feature type="transmembrane region" description="Helical" evidence="6">
    <location>
        <begin position="422"/>
        <end position="443"/>
    </location>
</feature>
<dbReference type="InterPro" id="IPR045035">
    <property type="entry name" value="YSL-like"/>
</dbReference>
<comment type="caution">
    <text evidence="7">The sequence shown here is derived from an EMBL/GenBank/DDBJ whole genome shotgun (WGS) entry which is preliminary data.</text>
</comment>
<evidence type="ECO:0000313" key="7">
    <source>
        <dbReference type="EMBL" id="MBA2132265.1"/>
    </source>
</evidence>
<keyword evidence="8" id="KW-1185">Reference proteome</keyword>
<dbReference type="EMBL" id="JAAKDE010000003">
    <property type="protein sequence ID" value="MBA2132265.1"/>
    <property type="molecule type" value="Genomic_DNA"/>
</dbReference>
<evidence type="ECO:0000256" key="4">
    <source>
        <dbReference type="ARBA" id="ARBA00022989"/>
    </source>
</evidence>
<dbReference type="GO" id="GO:0035673">
    <property type="term" value="F:oligopeptide transmembrane transporter activity"/>
    <property type="evidence" value="ECO:0007669"/>
    <property type="project" value="InterPro"/>
</dbReference>
<evidence type="ECO:0000256" key="2">
    <source>
        <dbReference type="ARBA" id="ARBA00022448"/>
    </source>
</evidence>
<dbReference type="Proteomes" id="UP000657177">
    <property type="component" value="Unassembled WGS sequence"/>
</dbReference>
<proteinExistence type="predicted"/>
<feature type="transmembrane region" description="Helical" evidence="6">
    <location>
        <begin position="225"/>
        <end position="248"/>
    </location>
</feature>
<reference evidence="7" key="1">
    <citation type="submission" date="2020-06" db="EMBL/GenBank/DDBJ databases">
        <title>Novel chitinolytic bacterium.</title>
        <authorList>
            <person name="Ungkulpasvich U."/>
            <person name="Kosugi A."/>
            <person name="Uke A."/>
        </authorList>
    </citation>
    <scope>NUCLEOTIDE SEQUENCE</scope>
    <source>
        <strain evidence="7">UUS1-1</strain>
    </source>
</reference>
<gene>
    <name evidence="7" type="ORF">G5B42_01695</name>
</gene>
<evidence type="ECO:0000313" key="8">
    <source>
        <dbReference type="Proteomes" id="UP000657177"/>
    </source>
</evidence>
<feature type="transmembrane region" description="Helical" evidence="6">
    <location>
        <begin position="21"/>
        <end position="39"/>
    </location>
</feature>
<feature type="transmembrane region" description="Helical" evidence="6">
    <location>
        <begin position="76"/>
        <end position="98"/>
    </location>
</feature>
<dbReference type="PANTHER" id="PTHR31645:SF0">
    <property type="entry name" value="OLIGOPEPTIDE TRANSPORTER YGL114W-RELATED"/>
    <property type="match status" value="1"/>
</dbReference>
<dbReference type="GO" id="GO:0016020">
    <property type="term" value="C:membrane"/>
    <property type="evidence" value="ECO:0007669"/>
    <property type="project" value="UniProtKB-SubCell"/>
</dbReference>
<dbReference type="AlphaFoldDB" id="A0A8J6HYB6"/>
<evidence type="ECO:0000256" key="5">
    <source>
        <dbReference type="ARBA" id="ARBA00023136"/>
    </source>
</evidence>
<protein>
    <submittedName>
        <fullName evidence="7">OPT/YSL family transporter</fullName>
    </submittedName>
</protein>
<sequence>MESRKETRGLWGIAQLTVRSLILGAVGSAVITASSMYIALRMGALPWPTIFVAVLSMTVLKLLGNTTLKEISIAQTAMSAGAMVAGGMAFTLPGLWMVGAWSGPQVLAEHWWEVLTIALAGMILGALLTWWLRPKYIEQSTSPYPIGKAAAQTLITGDQGGKKSQLLFGAMGFSAVFTYLRDRLGLIPAALSSRWFTARQMEVGVMISPMALGIGYLIGPLATGVWFLGAVLAYLLIVPVGPAVGLLASPAAAAAFKNTLGLGLMVGTGVGIVVAFLLNLVQNLSKKGNAAQSGGQTEKTAAPAKGGIGIRTLQIGGVLIAYGFSLVAGVPPLAAVLLVGGVFVATAMAATITGETGINPMEIFGIIILLAIRAMMPVSTTAAFLIAACVAIACGYAGDILNDYKSGFILKTNPKAQFVSELVGGLVGTVVATVAMFALITRFGGVGTEYLPAPQAKAVTQMVHGLGDPVVFGSAVAVGALLYLARVPAMTLGIGMYLPFAISFTVFLGGLTRLVYERVKPGATTNGEVVASGLFGGEGIVGVTIAIVSMLTGA</sequence>
<keyword evidence="4 6" id="KW-1133">Transmembrane helix</keyword>
<feature type="transmembrane region" description="Helical" evidence="6">
    <location>
        <begin position="463"/>
        <end position="485"/>
    </location>
</feature>
<comment type="subcellular location">
    <subcellularLocation>
        <location evidence="1">Membrane</location>
        <topology evidence="1">Multi-pass membrane protein</topology>
    </subcellularLocation>
</comment>
<feature type="transmembrane region" description="Helical" evidence="6">
    <location>
        <begin position="528"/>
        <end position="551"/>
    </location>
</feature>
<evidence type="ECO:0000256" key="3">
    <source>
        <dbReference type="ARBA" id="ARBA00022692"/>
    </source>
</evidence>
<name>A0A8J6HYB6_9FIRM</name>
<dbReference type="PANTHER" id="PTHR31645">
    <property type="entry name" value="OLIGOPEPTIDE TRANSPORTER YGL114W-RELATED"/>
    <property type="match status" value="1"/>
</dbReference>
<feature type="transmembrane region" description="Helical" evidence="6">
    <location>
        <begin position="497"/>
        <end position="516"/>
    </location>
</feature>
<organism evidence="7 8">
    <name type="scientific">Capillibacterium thermochitinicola</name>
    <dbReference type="NCBI Taxonomy" id="2699427"/>
    <lineage>
        <taxon>Bacteria</taxon>
        <taxon>Bacillati</taxon>
        <taxon>Bacillota</taxon>
        <taxon>Capillibacterium</taxon>
    </lineage>
</organism>
<dbReference type="Pfam" id="PF03169">
    <property type="entry name" value="OPT"/>
    <property type="match status" value="1"/>
</dbReference>
<dbReference type="InterPro" id="IPR004813">
    <property type="entry name" value="OPT"/>
</dbReference>
<evidence type="ECO:0000256" key="6">
    <source>
        <dbReference type="SAM" id="Phobius"/>
    </source>
</evidence>